<accession>A0A6J4LP66</accession>
<evidence type="ECO:0000313" key="1">
    <source>
        <dbReference type="EMBL" id="CAA9337493.1"/>
    </source>
</evidence>
<protein>
    <submittedName>
        <fullName evidence="1">Uncharacterized protein</fullName>
    </submittedName>
</protein>
<dbReference type="AlphaFoldDB" id="A0A6J4LP66"/>
<proteinExistence type="predicted"/>
<gene>
    <name evidence="1" type="ORF">AVDCRST_MAG84-2197</name>
</gene>
<feature type="non-terminal residue" evidence="1">
    <location>
        <position position="1"/>
    </location>
</feature>
<reference evidence="1" key="1">
    <citation type="submission" date="2020-02" db="EMBL/GenBank/DDBJ databases">
        <authorList>
            <person name="Meier V. D."/>
        </authorList>
    </citation>
    <scope>NUCLEOTIDE SEQUENCE</scope>
    <source>
        <strain evidence="1">AVDCRST_MAG84</strain>
    </source>
</reference>
<dbReference type="EMBL" id="CADCTZ010000373">
    <property type="protein sequence ID" value="CAA9337493.1"/>
    <property type="molecule type" value="Genomic_DNA"/>
</dbReference>
<organism evidence="1">
    <name type="scientific">uncultured Microcoleus sp</name>
    <dbReference type="NCBI Taxonomy" id="259945"/>
    <lineage>
        <taxon>Bacteria</taxon>
        <taxon>Bacillati</taxon>
        <taxon>Cyanobacteriota</taxon>
        <taxon>Cyanophyceae</taxon>
        <taxon>Oscillatoriophycideae</taxon>
        <taxon>Oscillatoriales</taxon>
        <taxon>Microcoleaceae</taxon>
        <taxon>Microcoleus</taxon>
        <taxon>environmental samples</taxon>
    </lineage>
</organism>
<feature type="non-terminal residue" evidence="1">
    <location>
        <position position="107"/>
    </location>
</feature>
<sequence>RLRPSLYLQAAPQLMRQIQRTHCQQTSAAFCGRLTATVMERRELTSERLNMPAQHCRAAGRQPTSAAAAVRPPSATVCTLSKVRAAIFGNTLLLSTSPTNSFQSLLC</sequence>
<name>A0A6J4LP66_9CYAN</name>